<dbReference type="SMART" id="SM00448">
    <property type="entry name" value="REC"/>
    <property type="match status" value="1"/>
</dbReference>
<dbReference type="GO" id="GO:0000160">
    <property type="term" value="P:phosphorelay signal transduction system"/>
    <property type="evidence" value="ECO:0007669"/>
    <property type="project" value="InterPro"/>
</dbReference>
<protein>
    <submittedName>
        <fullName evidence="3">Chemotaxis response regulator protein-glutamate methylesterase</fullName>
        <ecNumber evidence="3">3.1.1.61</ecNumber>
    </submittedName>
</protein>
<sequence length="142" mass="16694">MVSRVLLVDDDPISLLMAKEIIQNESFSNDVTITMNGFHALREIEFLLETKKMNAETQIPHLIFLDLEMPEMSGWEFLEHYTKYYQEKLPDTNIVILSSVISDCHYEEVKKYPAVTRLVKKPLQSEQIESLKRNHNLKKYFS</sequence>
<dbReference type="PANTHER" id="PTHR44591">
    <property type="entry name" value="STRESS RESPONSE REGULATOR PROTEIN 1"/>
    <property type="match status" value="1"/>
</dbReference>
<keyword evidence="3" id="KW-0378">Hydrolase</keyword>
<gene>
    <name evidence="3" type="primary">cheB_9</name>
    <name evidence="3" type="ORF">GALL_173100</name>
</gene>
<dbReference type="EC" id="3.1.1.61" evidence="3"/>
<dbReference type="Gene3D" id="3.40.50.2300">
    <property type="match status" value="1"/>
</dbReference>
<organism evidence="3">
    <name type="scientific">mine drainage metagenome</name>
    <dbReference type="NCBI Taxonomy" id="410659"/>
    <lineage>
        <taxon>unclassified sequences</taxon>
        <taxon>metagenomes</taxon>
        <taxon>ecological metagenomes</taxon>
    </lineage>
</organism>
<comment type="caution">
    <text evidence="3">The sequence shown here is derived from an EMBL/GenBank/DDBJ whole genome shotgun (WGS) entry which is preliminary data.</text>
</comment>
<dbReference type="PANTHER" id="PTHR44591:SF3">
    <property type="entry name" value="RESPONSE REGULATORY DOMAIN-CONTAINING PROTEIN"/>
    <property type="match status" value="1"/>
</dbReference>
<dbReference type="SUPFAM" id="SSF52172">
    <property type="entry name" value="CheY-like"/>
    <property type="match status" value="1"/>
</dbReference>
<accession>A0A1J5RY60</accession>
<dbReference type="InterPro" id="IPR001789">
    <property type="entry name" value="Sig_transdc_resp-reg_receiver"/>
</dbReference>
<dbReference type="AlphaFoldDB" id="A0A1J5RY60"/>
<evidence type="ECO:0000313" key="3">
    <source>
        <dbReference type="EMBL" id="OIR00619.1"/>
    </source>
</evidence>
<dbReference type="InterPro" id="IPR011006">
    <property type="entry name" value="CheY-like_superfamily"/>
</dbReference>
<dbReference type="EMBL" id="MLJW01000093">
    <property type="protein sequence ID" value="OIR00619.1"/>
    <property type="molecule type" value="Genomic_DNA"/>
</dbReference>
<keyword evidence="1" id="KW-0597">Phosphoprotein</keyword>
<evidence type="ECO:0000259" key="2">
    <source>
        <dbReference type="PROSITE" id="PS50110"/>
    </source>
</evidence>
<proteinExistence type="predicted"/>
<dbReference type="GO" id="GO:0008984">
    <property type="term" value="F:protein-glutamate methylesterase activity"/>
    <property type="evidence" value="ECO:0007669"/>
    <property type="project" value="UniProtKB-EC"/>
</dbReference>
<evidence type="ECO:0000256" key="1">
    <source>
        <dbReference type="ARBA" id="ARBA00022553"/>
    </source>
</evidence>
<reference evidence="3" key="1">
    <citation type="submission" date="2016-10" db="EMBL/GenBank/DDBJ databases">
        <title>Sequence of Gallionella enrichment culture.</title>
        <authorList>
            <person name="Poehlein A."/>
            <person name="Muehling M."/>
            <person name="Daniel R."/>
        </authorList>
    </citation>
    <scope>NUCLEOTIDE SEQUENCE</scope>
</reference>
<dbReference type="Pfam" id="PF00072">
    <property type="entry name" value="Response_reg"/>
    <property type="match status" value="1"/>
</dbReference>
<feature type="domain" description="Response regulatory" evidence="2">
    <location>
        <begin position="4"/>
        <end position="135"/>
    </location>
</feature>
<name>A0A1J5RY60_9ZZZZ</name>
<dbReference type="PROSITE" id="PS50110">
    <property type="entry name" value="RESPONSE_REGULATORY"/>
    <property type="match status" value="1"/>
</dbReference>
<dbReference type="InterPro" id="IPR050595">
    <property type="entry name" value="Bact_response_regulator"/>
</dbReference>